<dbReference type="GO" id="GO:0120009">
    <property type="term" value="P:intermembrane lipid transfer"/>
    <property type="evidence" value="ECO:0007669"/>
    <property type="project" value="UniProtKB-ARBA"/>
</dbReference>
<feature type="compositionally biased region" description="Polar residues" evidence="2">
    <location>
        <begin position="29"/>
        <end position="40"/>
    </location>
</feature>
<dbReference type="EMBL" id="JAAAHW010006812">
    <property type="protein sequence ID" value="KAF9954651.1"/>
    <property type="molecule type" value="Genomic_DNA"/>
</dbReference>
<comment type="similarity">
    <text evidence="1">Belongs to the OSBP family.</text>
</comment>
<dbReference type="GO" id="GO:0034727">
    <property type="term" value="P:piecemeal microautophagy of the nucleus"/>
    <property type="evidence" value="ECO:0007669"/>
    <property type="project" value="TreeGrafter"/>
</dbReference>
<dbReference type="SUPFAM" id="SSF144000">
    <property type="entry name" value="Oxysterol-binding protein-like"/>
    <property type="match status" value="1"/>
</dbReference>
<feature type="compositionally biased region" description="Acidic residues" evidence="2">
    <location>
        <begin position="73"/>
        <end position="87"/>
    </location>
</feature>
<dbReference type="PANTHER" id="PTHR10972">
    <property type="entry name" value="OXYSTEROL-BINDING PROTEIN-RELATED"/>
    <property type="match status" value="1"/>
</dbReference>
<dbReference type="FunFam" id="2.40.160.120:FF:000001">
    <property type="entry name" value="Oxysterol-binding protein"/>
    <property type="match status" value="1"/>
</dbReference>
<protein>
    <recommendedName>
        <fullName evidence="5">Oxysterol-binding protein</fullName>
    </recommendedName>
</protein>
<dbReference type="GO" id="GO:0097038">
    <property type="term" value="C:perinuclear endoplasmic reticulum"/>
    <property type="evidence" value="ECO:0007669"/>
    <property type="project" value="TreeGrafter"/>
</dbReference>
<dbReference type="GO" id="GO:0005886">
    <property type="term" value="C:plasma membrane"/>
    <property type="evidence" value="ECO:0007669"/>
    <property type="project" value="TreeGrafter"/>
</dbReference>
<dbReference type="GO" id="GO:0006897">
    <property type="term" value="P:endocytosis"/>
    <property type="evidence" value="ECO:0007669"/>
    <property type="project" value="TreeGrafter"/>
</dbReference>
<gene>
    <name evidence="3" type="ORF">BGZ65_003890</name>
</gene>
<comment type="caution">
    <text evidence="3">The sequence shown here is derived from an EMBL/GenBank/DDBJ whole genome shotgun (WGS) entry which is preliminary data.</text>
</comment>
<feature type="region of interest" description="Disordered" evidence="2">
    <location>
        <begin position="1"/>
        <end position="110"/>
    </location>
</feature>
<keyword evidence="4" id="KW-1185">Reference proteome</keyword>
<dbReference type="GO" id="GO:0035621">
    <property type="term" value="P:ER to Golgi ceramide transport"/>
    <property type="evidence" value="ECO:0007669"/>
    <property type="project" value="TreeGrafter"/>
</dbReference>
<accession>A0A9P6IZ25</accession>
<dbReference type="GO" id="GO:0005829">
    <property type="term" value="C:cytosol"/>
    <property type="evidence" value="ECO:0007669"/>
    <property type="project" value="TreeGrafter"/>
</dbReference>
<dbReference type="GO" id="GO:0006887">
    <property type="term" value="P:exocytosis"/>
    <property type="evidence" value="ECO:0007669"/>
    <property type="project" value="TreeGrafter"/>
</dbReference>
<dbReference type="InterPro" id="IPR037239">
    <property type="entry name" value="OSBP_sf"/>
</dbReference>
<evidence type="ECO:0000313" key="3">
    <source>
        <dbReference type="EMBL" id="KAF9954651.1"/>
    </source>
</evidence>
<dbReference type="InterPro" id="IPR000648">
    <property type="entry name" value="Oxysterol-bd"/>
</dbReference>
<dbReference type="Proteomes" id="UP000749646">
    <property type="component" value="Unassembled WGS sequence"/>
</dbReference>
<dbReference type="GO" id="GO:0032934">
    <property type="term" value="F:sterol binding"/>
    <property type="evidence" value="ECO:0007669"/>
    <property type="project" value="TreeGrafter"/>
</dbReference>
<evidence type="ECO:0000256" key="1">
    <source>
        <dbReference type="ARBA" id="ARBA00008842"/>
    </source>
</evidence>
<sequence>MHSEIDKWETNGLTGGTSLSRQPLEESSNRTNSFTSSITGSDVFYDADEPVFTTGDLTDFEGDAHIDESGNSSDDESAEESAVEEPEGTPVASAPAPASEDVTAGPATKKTVPTAVAQSSIWQECADRRTVLPAPVSGEDISLLSILRKNVGKDLSTVAMPVSLNEPINVLQRLCEELEYSELLDKAAGLSDSLDRLIYVTAFAVSGYSTTQWRAARKPFNPLHGETFEYVSPEKGFKFVSEKCHAESINHWSLAMDSRAKTKFWGKSMELMPHATIHIHLHKSGDHFTIHKPSTWMRNLMAGTKYLEHTGELKVVNHTTQESCILTFKESSFFSGTKNEVVGNVMDASGAKKRTLQGRWSESLMEEVGPNKLERLWKINNPPPNHEKYYGFTEFTIQLNELTPGLEAKLPKTDSRFRPDQSLFERGQVEEADKEKLRVEQRQRDLRKTMEAKGEQWEVRWFERKPDPHADDPEGQTWYYKGGYWETRETGEWNEKVTLW</sequence>
<evidence type="ECO:0008006" key="5">
    <source>
        <dbReference type="Google" id="ProtNLM"/>
    </source>
</evidence>
<dbReference type="Gene3D" id="3.30.70.3490">
    <property type="match status" value="1"/>
</dbReference>
<evidence type="ECO:0000313" key="4">
    <source>
        <dbReference type="Proteomes" id="UP000749646"/>
    </source>
</evidence>
<dbReference type="AlphaFoldDB" id="A0A9P6IZ25"/>
<dbReference type="PANTHER" id="PTHR10972:SF203">
    <property type="entry name" value="OXYSTEROL-BINDING PROTEIN HOMOLOG 3"/>
    <property type="match status" value="1"/>
</dbReference>
<dbReference type="GO" id="GO:0030011">
    <property type="term" value="P:maintenance of cell polarity"/>
    <property type="evidence" value="ECO:0007669"/>
    <property type="project" value="TreeGrafter"/>
</dbReference>
<dbReference type="Pfam" id="PF01237">
    <property type="entry name" value="Oxysterol_BP"/>
    <property type="match status" value="1"/>
</dbReference>
<evidence type="ECO:0000256" key="2">
    <source>
        <dbReference type="SAM" id="MobiDB-lite"/>
    </source>
</evidence>
<organism evidence="3 4">
    <name type="scientific">Modicella reniformis</name>
    <dbReference type="NCBI Taxonomy" id="1440133"/>
    <lineage>
        <taxon>Eukaryota</taxon>
        <taxon>Fungi</taxon>
        <taxon>Fungi incertae sedis</taxon>
        <taxon>Mucoromycota</taxon>
        <taxon>Mortierellomycotina</taxon>
        <taxon>Mortierellomycetes</taxon>
        <taxon>Mortierellales</taxon>
        <taxon>Mortierellaceae</taxon>
        <taxon>Modicella</taxon>
    </lineage>
</organism>
<name>A0A9P6IZ25_9FUNG</name>
<proteinExistence type="inferred from homology"/>
<dbReference type="GO" id="GO:0032541">
    <property type="term" value="C:cortical endoplasmic reticulum"/>
    <property type="evidence" value="ECO:0007669"/>
    <property type="project" value="TreeGrafter"/>
</dbReference>
<reference evidence="3" key="1">
    <citation type="journal article" date="2020" name="Fungal Divers.">
        <title>Resolving the Mortierellaceae phylogeny through synthesis of multi-gene phylogenetics and phylogenomics.</title>
        <authorList>
            <person name="Vandepol N."/>
            <person name="Liber J."/>
            <person name="Desiro A."/>
            <person name="Na H."/>
            <person name="Kennedy M."/>
            <person name="Barry K."/>
            <person name="Grigoriev I.V."/>
            <person name="Miller A.N."/>
            <person name="O'Donnell K."/>
            <person name="Stajich J.E."/>
            <person name="Bonito G."/>
        </authorList>
    </citation>
    <scope>NUCLEOTIDE SEQUENCE</scope>
    <source>
        <strain evidence="3">MES-2147</strain>
    </source>
</reference>
<dbReference type="OrthoDB" id="1854502at2759"/>
<dbReference type="Gene3D" id="2.40.160.120">
    <property type="match status" value="1"/>
</dbReference>